<organism evidence="5 6">
    <name type="scientific">Mycolicibacterium moriokaense</name>
    <dbReference type="NCBI Taxonomy" id="39691"/>
    <lineage>
        <taxon>Bacteria</taxon>
        <taxon>Bacillati</taxon>
        <taxon>Actinomycetota</taxon>
        <taxon>Actinomycetes</taxon>
        <taxon>Mycobacteriales</taxon>
        <taxon>Mycobacteriaceae</taxon>
        <taxon>Mycolicibacterium</taxon>
    </lineage>
</organism>
<name>A0AAD1M7P1_9MYCO</name>
<accession>A0AAD1M7P1</accession>
<dbReference type="Proteomes" id="UP000466681">
    <property type="component" value="Chromosome"/>
</dbReference>
<dbReference type="GO" id="GO:0003995">
    <property type="term" value="F:acyl-CoA dehydrogenase activity"/>
    <property type="evidence" value="ECO:0007669"/>
    <property type="project" value="TreeGrafter"/>
</dbReference>
<dbReference type="InterPro" id="IPR009075">
    <property type="entry name" value="AcylCo_DH/oxidase_C"/>
</dbReference>
<evidence type="ECO:0000313" key="6">
    <source>
        <dbReference type="Proteomes" id="UP000466681"/>
    </source>
</evidence>
<evidence type="ECO:0000256" key="3">
    <source>
        <dbReference type="ARBA" id="ARBA00023002"/>
    </source>
</evidence>
<keyword evidence="6" id="KW-1185">Reference proteome</keyword>
<evidence type="ECO:0000256" key="2">
    <source>
        <dbReference type="ARBA" id="ARBA00022827"/>
    </source>
</evidence>
<protein>
    <recommendedName>
        <fullName evidence="4">Acyl-CoA dehydrogenase/oxidase C-terminal domain-containing protein</fullName>
    </recommendedName>
</protein>
<gene>
    <name evidence="5" type="ORF">MMOR_36070</name>
</gene>
<dbReference type="InterPro" id="IPR036250">
    <property type="entry name" value="AcylCo_DH-like_C"/>
</dbReference>
<dbReference type="EMBL" id="AP022560">
    <property type="protein sequence ID" value="BBX02671.1"/>
    <property type="molecule type" value="Genomic_DNA"/>
</dbReference>
<dbReference type="SUPFAM" id="SSF47203">
    <property type="entry name" value="Acyl-CoA dehydrogenase C-terminal domain-like"/>
    <property type="match status" value="1"/>
</dbReference>
<reference evidence="5 6" key="1">
    <citation type="journal article" date="2019" name="Emerg. Microbes Infect.">
        <title>Comprehensive subspecies identification of 175 nontuberculous mycobacteria species based on 7547 genomic profiles.</title>
        <authorList>
            <person name="Matsumoto Y."/>
            <person name="Kinjo T."/>
            <person name="Motooka D."/>
            <person name="Nabeya D."/>
            <person name="Jung N."/>
            <person name="Uechi K."/>
            <person name="Horii T."/>
            <person name="Iida T."/>
            <person name="Fujita J."/>
            <person name="Nakamura S."/>
        </authorList>
    </citation>
    <scope>NUCLEOTIDE SEQUENCE [LARGE SCALE GENOMIC DNA]</scope>
    <source>
        <strain evidence="5 6">JCM 6375</strain>
    </source>
</reference>
<keyword evidence="1" id="KW-0285">Flavoprotein</keyword>
<evidence type="ECO:0000259" key="4">
    <source>
        <dbReference type="Pfam" id="PF00441"/>
    </source>
</evidence>
<feature type="domain" description="Acyl-CoA dehydrogenase/oxidase C-terminal" evidence="4">
    <location>
        <begin position="29"/>
        <end position="171"/>
    </location>
</feature>
<evidence type="ECO:0000256" key="1">
    <source>
        <dbReference type="ARBA" id="ARBA00022630"/>
    </source>
</evidence>
<dbReference type="Gene3D" id="1.20.140.10">
    <property type="entry name" value="Butyryl-CoA Dehydrogenase, subunit A, domain 3"/>
    <property type="match status" value="1"/>
</dbReference>
<evidence type="ECO:0000313" key="5">
    <source>
        <dbReference type="EMBL" id="BBX02671.1"/>
    </source>
</evidence>
<proteinExistence type="predicted"/>
<keyword evidence="3" id="KW-0560">Oxidoreductase</keyword>
<dbReference type="RefSeq" id="WP_207569314.1">
    <property type="nucleotide sequence ID" value="NZ_AP022560.1"/>
</dbReference>
<dbReference type="Pfam" id="PF00441">
    <property type="entry name" value="Acyl-CoA_dh_1"/>
    <property type="match status" value="1"/>
</dbReference>
<sequence>MGRLDIRDALISEDDFVGTADTTIADLDTQLDIAAVLCAAETVGAMSHLFEMTVQYARDRVAFGRPIGSFQAVKHQLADLSLQLELSRAVTSAAATAVSAALGEDKRDGASTIASAAKAFVGDTSNYIAQGCFQVFGGIGFTWEHDLHLYLRRASVNEILYGTPAWHRERIICLEQRAASESRCEF</sequence>
<dbReference type="KEGG" id="mmor:MMOR_36070"/>
<dbReference type="PANTHER" id="PTHR43884:SF20">
    <property type="entry name" value="ACYL-COA DEHYDROGENASE FADE28"/>
    <property type="match status" value="1"/>
</dbReference>
<dbReference type="PANTHER" id="PTHR43884">
    <property type="entry name" value="ACYL-COA DEHYDROGENASE"/>
    <property type="match status" value="1"/>
</dbReference>
<keyword evidence="2" id="KW-0274">FAD</keyword>
<dbReference type="AlphaFoldDB" id="A0AAD1M7P1"/>